<evidence type="ECO:0000313" key="4">
    <source>
        <dbReference type="Proteomes" id="UP000249757"/>
    </source>
</evidence>
<sequence length="130" mass="14002">MQFSTVTIALAAASLFNLGTAAALPFEAEVAVSGSEIANEPRSLTKRARYTHCACQVGGHTGIDSDATARVVGFNKDRWELDIVETPRFKYGAHFTGFYAYAKKGFVDGTAFYNECLQNGAGDSTCFGRQ</sequence>
<dbReference type="EMBL" id="NQIK02000010">
    <property type="protein sequence ID" value="KAF7565256.1"/>
    <property type="molecule type" value="Genomic_DNA"/>
</dbReference>
<dbReference type="Proteomes" id="UP000249757">
    <property type="component" value="Unassembled WGS sequence"/>
</dbReference>
<proteinExistence type="predicted"/>
<keyword evidence="1" id="KW-0732">Signal</keyword>
<dbReference type="OMA" id="YTHCACQ"/>
<evidence type="ECO:0000256" key="1">
    <source>
        <dbReference type="SAM" id="SignalP"/>
    </source>
</evidence>
<reference evidence="3" key="2">
    <citation type="submission" date="2021-05" db="EMBL/GenBank/DDBJ databases">
        <authorList>
            <person name="Moolhuijzen P.M."/>
            <person name="Moffat C.S."/>
        </authorList>
    </citation>
    <scope>NUCLEOTIDE SEQUENCE</scope>
    <source>
        <strain evidence="3">86-124</strain>
    </source>
</reference>
<reference evidence="3" key="3">
    <citation type="journal article" date="2022" name="bioRxiv">
        <title>A global pangenome for the wheat fungal pathogen Pyrenophora tritici-repentis and prediction of effector protein structural homology.</title>
        <authorList>
            <person name="Moolhuijzen P."/>
            <person name="See P.T."/>
            <person name="Shi G."/>
            <person name="Powell H.R."/>
            <person name="Cockram J."/>
            <person name="Jorgensen L.N."/>
            <person name="Benslimane H."/>
            <person name="Strelkov S.E."/>
            <person name="Turner J."/>
            <person name="Liu Z."/>
            <person name="Moffat C.S."/>
        </authorList>
    </citation>
    <scope>NUCLEOTIDE SEQUENCE</scope>
    <source>
        <strain evidence="3">86-124</strain>
    </source>
</reference>
<feature type="chain" id="PRO_5042701353" evidence="1">
    <location>
        <begin position="24"/>
        <end position="130"/>
    </location>
</feature>
<gene>
    <name evidence="3" type="ORF">Ptr86124_008308</name>
    <name evidence="2" type="ORF">PtrM4_046900</name>
</gene>
<evidence type="ECO:0000313" key="3">
    <source>
        <dbReference type="EMBL" id="KAI1512342.1"/>
    </source>
</evidence>
<name>A0A2W1HJR0_9PLEO</name>
<feature type="signal peptide" evidence="1">
    <location>
        <begin position="1"/>
        <end position="23"/>
    </location>
</feature>
<protein>
    <submittedName>
        <fullName evidence="3">Uncharacterized protein</fullName>
    </submittedName>
</protein>
<dbReference type="EMBL" id="NRDI02000011">
    <property type="protein sequence ID" value="KAI1512342.1"/>
    <property type="molecule type" value="Genomic_DNA"/>
</dbReference>
<reference evidence="4" key="4">
    <citation type="journal article" date="2022" name="Microb. Genom.">
        <title>A global pangenome for the wheat fungal pathogen Pyrenophora tritici-repentis and prediction of effector protein structural homology.</title>
        <authorList>
            <person name="Moolhuijzen P.M."/>
            <person name="See P.T."/>
            <person name="Shi G."/>
            <person name="Powell H.R."/>
            <person name="Cockram J."/>
            <person name="Jorgensen L.N."/>
            <person name="Benslimane H."/>
            <person name="Strelkov S.E."/>
            <person name="Turner J."/>
            <person name="Liu Z."/>
            <person name="Moffat C.S."/>
        </authorList>
    </citation>
    <scope>NUCLEOTIDE SEQUENCE [LARGE SCALE GENOMIC DNA]</scope>
</reference>
<accession>A0A2W1HJR0</accession>
<evidence type="ECO:0000313" key="2">
    <source>
        <dbReference type="EMBL" id="KAF7565256.1"/>
    </source>
</evidence>
<dbReference type="OrthoDB" id="3674944at2759"/>
<keyword evidence="4" id="KW-1185">Reference proteome</keyword>
<organism evidence="3 4">
    <name type="scientific">Pyrenophora tritici-repentis</name>
    <dbReference type="NCBI Taxonomy" id="45151"/>
    <lineage>
        <taxon>Eukaryota</taxon>
        <taxon>Fungi</taxon>
        <taxon>Dikarya</taxon>
        <taxon>Ascomycota</taxon>
        <taxon>Pezizomycotina</taxon>
        <taxon>Dothideomycetes</taxon>
        <taxon>Pleosporomycetidae</taxon>
        <taxon>Pleosporales</taxon>
        <taxon>Pleosporineae</taxon>
        <taxon>Pleosporaceae</taxon>
        <taxon>Pyrenophora</taxon>
    </lineage>
</organism>
<dbReference type="Proteomes" id="UP000245464">
    <property type="component" value="Chromosome 10"/>
</dbReference>
<reference evidence="2" key="1">
    <citation type="journal article" date="2018" name="BMC Genomics">
        <title>Comparative genomics of the wheat fungal pathogen Pyrenophora tritici-repentis reveals chromosomal variations and genome plasticity.</title>
        <authorList>
            <person name="Moolhuijzen P."/>
            <person name="See P.T."/>
            <person name="Hane J.K."/>
            <person name="Shi G."/>
            <person name="Liu Z."/>
            <person name="Oliver R.P."/>
            <person name="Moffat C.S."/>
        </authorList>
    </citation>
    <scope>NUCLEOTIDE SEQUENCE [LARGE SCALE GENOMIC DNA]</scope>
    <source>
        <strain evidence="2">M4</strain>
    </source>
</reference>
<comment type="caution">
    <text evidence="3">The sequence shown here is derived from an EMBL/GenBank/DDBJ whole genome shotgun (WGS) entry which is preliminary data.</text>
</comment>
<dbReference type="AlphaFoldDB" id="A0A2W1HJR0"/>